<reference evidence="3 4" key="1">
    <citation type="submission" date="2019-02" db="EMBL/GenBank/DDBJ databases">
        <title>Complete Genome Sequence and Methylome Analysis of Sphaerotilus natans subsp. sulfidivorans D-507.</title>
        <authorList>
            <person name="Fomenkov A."/>
            <person name="Gridneva E."/>
            <person name="Smolyakov D."/>
            <person name="Dubinina G."/>
            <person name="Vincze T."/>
            <person name="Grabovich M."/>
            <person name="Roberts R.J."/>
        </authorList>
    </citation>
    <scope>NUCLEOTIDE SEQUENCE [LARGE SCALE GENOMIC DNA]</scope>
    <source>
        <strain evidence="3 4">D-507</strain>
    </source>
</reference>
<organism evidence="3 4">
    <name type="scientific">Sphaerotilus sulfidivorans</name>
    <dbReference type="NCBI Taxonomy" id="639200"/>
    <lineage>
        <taxon>Bacteria</taxon>
        <taxon>Pseudomonadati</taxon>
        <taxon>Pseudomonadota</taxon>
        <taxon>Betaproteobacteria</taxon>
        <taxon>Burkholderiales</taxon>
        <taxon>Sphaerotilaceae</taxon>
        <taxon>Sphaerotilus</taxon>
    </lineage>
</organism>
<dbReference type="AlphaFoldDB" id="A0A5C1Q2Z8"/>
<gene>
    <name evidence="2" type="ORF">ABIC99_003164</name>
    <name evidence="3" type="ORF">EWH46_17885</name>
</gene>
<evidence type="ECO:0000256" key="1">
    <source>
        <dbReference type="SAM" id="MobiDB-lite"/>
    </source>
</evidence>
<evidence type="ECO:0000313" key="2">
    <source>
        <dbReference type="EMBL" id="MET3605335.1"/>
    </source>
</evidence>
<dbReference type="Proteomes" id="UP000323522">
    <property type="component" value="Chromosome"/>
</dbReference>
<evidence type="ECO:0000313" key="5">
    <source>
        <dbReference type="Proteomes" id="UP001549111"/>
    </source>
</evidence>
<protein>
    <recommendedName>
        <fullName evidence="6">DUF2946 domain-containing protein</fullName>
    </recommendedName>
</protein>
<dbReference type="EMBL" id="CP035708">
    <property type="protein sequence ID" value="QEN02443.1"/>
    <property type="molecule type" value="Genomic_DNA"/>
</dbReference>
<dbReference type="RefSeq" id="WP_149505069.1">
    <property type="nucleotide sequence ID" value="NZ_CP035708.1"/>
</dbReference>
<proteinExistence type="predicted"/>
<sequence length="121" mass="13151">MRRVLPVLLLLALLLQQLVLPLLPGRIEQQAHMLAHAWIHAEGVAHHHHHDGDMHADPDPRDAPAAHVHADAGGPSQMAVLMPAIELPDLPGVNLQPGYAPPFHPDLNPEGLLRPPRHLVG</sequence>
<evidence type="ECO:0000313" key="4">
    <source>
        <dbReference type="Proteomes" id="UP000323522"/>
    </source>
</evidence>
<evidence type="ECO:0000313" key="3">
    <source>
        <dbReference type="EMBL" id="QEN02443.1"/>
    </source>
</evidence>
<dbReference type="KEGG" id="snn:EWH46_17885"/>
<dbReference type="Proteomes" id="UP001549111">
    <property type="component" value="Unassembled WGS sequence"/>
</dbReference>
<reference evidence="2 5" key="2">
    <citation type="submission" date="2024-06" db="EMBL/GenBank/DDBJ databases">
        <title>Genomic Encyclopedia of Type Strains, Phase IV (KMG-IV): sequencing the most valuable type-strain genomes for metagenomic binning, comparative biology and taxonomic classification.</title>
        <authorList>
            <person name="Goeker M."/>
        </authorList>
    </citation>
    <scope>NUCLEOTIDE SEQUENCE [LARGE SCALE GENOMIC DNA]</scope>
    <source>
        <strain evidence="2 5">D-501</strain>
    </source>
</reference>
<feature type="compositionally biased region" description="Basic and acidic residues" evidence="1">
    <location>
        <begin position="50"/>
        <end position="70"/>
    </location>
</feature>
<accession>A0A5C1Q2Z8</accession>
<dbReference type="EMBL" id="JBEPLS010000015">
    <property type="protein sequence ID" value="MET3605335.1"/>
    <property type="molecule type" value="Genomic_DNA"/>
</dbReference>
<name>A0A5C1Q2Z8_9BURK</name>
<evidence type="ECO:0008006" key="6">
    <source>
        <dbReference type="Google" id="ProtNLM"/>
    </source>
</evidence>
<feature type="region of interest" description="Disordered" evidence="1">
    <location>
        <begin position="46"/>
        <end position="73"/>
    </location>
</feature>
<keyword evidence="5" id="KW-1185">Reference proteome</keyword>